<reference evidence="2 3" key="1">
    <citation type="submission" date="2015-02" db="EMBL/GenBank/DDBJ databases">
        <title>Single-cell genomics of uncultivated deep-branching MTB reveals a conserved set of magnetosome genes.</title>
        <authorList>
            <person name="Kolinko S."/>
            <person name="Richter M."/>
            <person name="Glockner F.O."/>
            <person name="Brachmann A."/>
            <person name="Schuler D."/>
        </authorList>
    </citation>
    <scope>NUCLEOTIDE SEQUENCE [LARGE SCALE GENOMIC DNA]</scope>
    <source>
        <strain evidence="2">TM-1</strain>
    </source>
</reference>
<evidence type="ECO:0000313" key="3">
    <source>
        <dbReference type="Proteomes" id="UP000033423"/>
    </source>
</evidence>
<name>A0A0F3GWZ4_9BACT</name>
<dbReference type="Proteomes" id="UP000033423">
    <property type="component" value="Unassembled WGS sequence"/>
</dbReference>
<comment type="caution">
    <text evidence="2">The sequence shown here is derived from an EMBL/GenBank/DDBJ whole genome shotgun (WGS) entry which is preliminary data.</text>
</comment>
<feature type="region of interest" description="Disordered" evidence="1">
    <location>
        <begin position="1"/>
        <end position="22"/>
    </location>
</feature>
<organism evidence="2 3">
    <name type="scientific">Candidatus Magnetobacterium bavaricum</name>
    <dbReference type="NCBI Taxonomy" id="29290"/>
    <lineage>
        <taxon>Bacteria</taxon>
        <taxon>Pseudomonadati</taxon>
        <taxon>Nitrospirota</taxon>
        <taxon>Thermodesulfovibrionia</taxon>
        <taxon>Thermodesulfovibrionales</taxon>
        <taxon>Candidatus Magnetobacteriaceae</taxon>
        <taxon>Candidatus Magnetobacterium</taxon>
    </lineage>
</organism>
<feature type="compositionally biased region" description="Polar residues" evidence="1">
    <location>
        <begin position="10"/>
        <end position="22"/>
    </location>
</feature>
<evidence type="ECO:0000256" key="1">
    <source>
        <dbReference type="SAM" id="MobiDB-lite"/>
    </source>
</evidence>
<feature type="non-terminal residue" evidence="2">
    <location>
        <position position="1"/>
    </location>
</feature>
<dbReference type="AlphaFoldDB" id="A0A0F3GWZ4"/>
<accession>A0A0F3GWZ4</accession>
<keyword evidence="3" id="KW-1185">Reference proteome</keyword>
<gene>
    <name evidence="2" type="ORF">MBAV_001438</name>
</gene>
<protein>
    <submittedName>
        <fullName evidence="2">Uncharacterized protein</fullName>
    </submittedName>
</protein>
<evidence type="ECO:0000313" key="2">
    <source>
        <dbReference type="EMBL" id="KJU86367.1"/>
    </source>
</evidence>
<dbReference type="EMBL" id="LACI01000626">
    <property type="protein sequence ID" value="KJU86367.1"/>
    <property type="molecule type" value="Genomic_DNA"/>
</dbReference>
<proteinExistence type="predicted"/>
<sequence>VWAIIKRPDSTPSNPNEPVTSLPSIDLTEVGANTYEGTYSNFNVSGTYEIAVYAMDSKGVISLPKTTRVTQTGGIPLPPQPSITANGVSGTLNIKTTDTLSITVALNAGVFSGQNADCLSNPCGLGQGDDAL</sequence>